<feature type="compositionally biased region" description="Polar residues" evidence="11">
    <location>
        <begin position="339"/>
        <end position="368"/>
    </location>
</feature>
<feature type="region of interest" description="Disordered" evidence="11">
    <location>
        <begin position="183"/>
        <end position="223"/>
    </location>
</feature>
<dbReference type="InterPro" id="IPR000210">
    <property type="entry name" value="BTB/POZ_dom"/>
</dbReference>
<dbReference type="AlphaFoldDB" id="A0AA88YHH7"/>
<dbReference type="PROSITE" id="PS50157">
    <property type="entry name" value="ZINC_FINGER_C2H2_2"/>
    <property type="match status" value="1"/>
</dbReference>
<feature type="compositionally biased region" description="Polar residues" evidence="11">
    <location>
        <begin position="402"/>
        <end position="423"/>
    </location>
</feature>
<dbReference type="PANTHER" id="PTHR46105:SF5">
    <property type="entry name" value="ZINC FINGER AND BTB DOMAIN-CONTAINING PROTEIN 44 ISOFORM X1"/>
    <property type="match status" value="1"/>
</dbReference>
<evidence type="ECO:0000259" key="13">
    <source>
        <dbReference type="PROSITE" id="PS50157"/>
    </source>
</evidence>
<feature type="compositionally biased region" description="Polar residues" evidence="11">
    <location>
        <begin position="284"/>
        <end position="300"/>
    </location>
</feature>
<keyword evidence="4 10" id="KW-0863">Zinc-finger</keyword>
<dbReference type="Proteomes" id="UP001186944">
    <property type="component" value="Unassembled WGS sequence"/>
</dbReference>
<evidence type="ECO:0000256" key="1">
    <source>
        <dbReference type="ARBA" id="ARBA00004123"/>
    </source>
</evidence>
<feature type="compositionally biased region" description="Polar residues" evidence="11">
    <location>
        <begin position="186"/>
        <end position="202"/>
    </location>
</feature>
<dbReference type="Pfam" id="PF00651">
    <property type="entry name" value="BTB"/>
    <property type="match status" value="1"/>
</dbReference>
<name>A0AA88YHH7_PINIB</name>
<evidence type="ECO:0000256" key="5">
    <source>
        <dbReference type="ARBA" id="ARBA00022833"/>
    </source>
</evidence>
<dbReference type="Gene3D" id="3.30.710.10">
    <property type="entry name" value="Potassium Channel Kv1.1, Chain A"/>
    <property type="match status" value="1"/>
</dbReference>
<feature type="region of interest" description="Disordered" evidence="11">
    <location>
        <begin position="331"/>
        <end position="432"/>
    </location>
</feature>
<keyword evidence="2" id="KW-0479">Metal-binding</keyword>
<dbReference type="GO" id="GO:0000981">
    <property type="term" value="F:DNA-binding transcription factor activity, RNA polymerase II-specific"/>
    <property type="evidence" value="ECO:0007669"/>
    <property type="project" value="TreeGrafter"/>
</dbReference>
<feature type="domain" description="C2H2-type" evidence="13">
    <location>
        <begin position="543"/>
        <end position="571"/>
    </location>
</feature>
<evidence type="ECO:0000256" key="6">
    <source>
        <dbReference type="ARBA" id="ARBA00023015"/>
    </source>
</evidence>
<keyword evidence="15" id="KW-1185">Reference proteome</keyword>
<evidence type="ECO:0000256" key="9">
    <source>
        <dbReference type="ARBA" id="ARBA00023242"/>
    </source>
</evidence>
<dbReference type="InterPro" id="IPR050457">
    <property type="entry name" value="ZnFinger_BTB_dom_contain"/>
</dbReference>
<keyword evidence="3" id="KW-0677">Repeat</keyword>
<protein>
    <submittedName>
        <fullName evidence="14">Uncharacterized protein</fullName>
    </submittedName>
</protein>
<dbReference type="PROSITE" id="PS50097">
    <property type="entry name" value="BTB"/>
    <property type="match status" value="1"/>
</dbReference>
<dbReference type="EMBL" id="VSWD01000005">
    <property type="protein sequence ID" value="KAK3101786.1"/>
    <property type="molecule type" value="Genomic_DNA"/>
</dbReference>
<dbReference type="SMART" id="SM00355">
    <property type="entry name" value="ZnF_C2H2"/>
    <property type="match status" value="1"/>
</dbReference>
<keyword evidence="5" id="KW-0862">Zinc</keyword>
<evidence type="ECO:0000256" key="10">
    <source>
        <dbReference type="PROSITE-ProRule" id="PRU00042"/>
    </source>
</evidence>
<evidence type="ECO:0000256" key="3">
    <source>
        <dbReference type="ARBA" id="ARBA00022737"/>
    </source>
</evidence>
<dbReference type="GO" id="GO:0005634">
    <property type="term" value="C:nucleus"/>
    <property type="evidence" value="ECO:0007669"/>
    <property type="project" value="UniProtKB-SubCell"/>
</dbReference>
<dbReference type="InterPro" id="IPR013087">
    <property type="entry name" value="Znf_C2H2_type"/>
</dbReference>
<keyword evidence="8" id="KW-0804">Transcription</keyword>
<feature type="region of interest" description="Disordered" evidence="11">
    <location>
        <begin position="281"/>
        <end position="308"/>
    </location>
</feature>
<comment type="caution">
    <text evidence="14">The sequence shown here is derived from an EMBL/GenBank/DDBJ whole genome shotgun (WGS) entry which is preliminary data.</text>
</comment>
<dbReference type="GO" id="GO:0008270">
    <property type="term" value="F:zinc ion binding"/>
    <property type="evidence" value="ECO:0007669"/>
    <property type="project" value="UniProtKB-KW"/>
</dbReference>
<sequence length="655" mass="72159">MNCYQKFYTNQIHSSSLLCQLATMWKSQVLCDAIIKSGTISIKAHRVVLVAACPMLQSMENASIGSHLEVRLASDIKEESINTFLQYLYEGFMLLTEENCKDVEKIGRLLQVDSVIKCCGDFFKCLSTRTGSVDLSEEYRYSNFRDVEFRHVRSSDMQKTLKDRPLKRGLDTNRPISPLHKRQRFHSSITDDAASMSQSYDSPSPWDRVPHPGTPIRHGQSSQGGVIDMVGDSLELLQTDPPGTVNLTEGRSNNKSVSIAVSSQLNSESDIQIVNVENRRQEDTISGSHSQNRGTSNQRLLSDKPVPVSIHSPQRQIDLDSSVRRQQASPLLPHHPSMSVPTQSPQAAESSFTSSRQFDTSPQSSHMISSHPRPGLMSKPFAMGSAPQSSSSDTVLGVRGPESQNSESASVDTGQNARSASTQDENKTVKTDESVTDFGIVKIESDDSNTGGLDMYVDTREDGMVKLTRNSDNDMEDSTAGDQSLDWSRDRVEGGPEMDPNSSWFTGQQGHGVLPSHIGKTLNKPVGVAVWEGLPLLSGQPLYTCDLCQKGFNSRQGFDNHKKMVHGSKEEYSRELIPGYTLQKFGDDVHSFIPVAGASNKACVVCKSDGLRTATGLPIKSYYRCGSCNVALCRPQVRNCFARFHSEAWNGGEMK</sequence>
<organism evidence="14 15">
    <name type="scientific">Pinctada imbricata</name>
    <name type="common">Atlantic pearl-oyster</name>
    <name type="synonym">Pinctada martensii</name>
    <dbReference type="NCBI Taxonomy" id="66713"/>
    <lineage>
        <taxon>Eukaryota</taxon>
        <taxon>Metazoa</taxon>
        <taxon>Spiralia</taxon>
        <taxon>Lophotrochozoa</taxon>
        <taxon>Mollusca</taxon>
        <taxon>Bivalvia</taxon>
        <taxon>Autobranchia</taxon>
        <taxon>Pteriomorphia</taxon>
        <taxon>Pterioida</taxon>
        <taxon>Pterioidea</taxon>
        <taxon>Pteriidae</taxon>
        <taxon>Pinctada</taxon>
    </lineage>
</organism>
<dbReference type="PANTHER" id="PTHR46105">
    <property type="entry name" value="AGAP004733-PA"/>
    <property type="match status" value="1"/>
</dbReference>
<comment type="subcellular location">
    <subcellularLocation>
        <location evidence="1">Nucleus</location>
    </subcellularLocation>
</comment>
<keyword evidence="6" id="KW-0805">Transcription regulation</keyword>
<evidence type="ECO:0000256" key="2">
    <source>
        <dbReference type="ARBA" id="ARBA00022723"/>
    </source>
</evidence>
<feature type="domain" description="BTB" evidence="12">
    <location>
        <begin position="31"/>
        <end position="97"/>
    </location>
</feature>
<evidence type="ECO:0000256" key="7">
    <source>
        <dbReference type="ARBA" id="ARBA00023125"/>
    </source>
</evidence>
<accession>A0AA88YHH7</accession>
<keyword evidence="7" id="KW-0238">DNA-binding</keyword>
<evidence type="ECO:0000256" key="8">
    <source>
        <dbReference type="ARBA" id="ARBA00023163"/>
    </source>
</evidence>
<feature type="region of interest" description="Disordered" evidence="11">
    <location>
        <begin position="469"/>
        <end position="510"/>
    </location>
</feature>
<dbReference type="PROSITE" id="PS00028">
    <property type="entry name" value="ZINC_FINGER_C2H2_1"/>
    <property type="match status" value="1"/>
</dbReference>
<keyword evidence="9" id="KW-0539">Nucleus</keyword>
<gene>
    <name evidence="14" type="ORF">FSP39_006329</name>
</gene>
<dbReference type="SMART" id="SM00225">
    <property type="entry name" value="BTB"/>
    <property type="match status" value="1"/>
</dbReference>
<evidence type="ECO:0000256" key="4">
    <source>
        <dbReference type="ARBA" id="ARBA00022771"/>
    </source>
</evidence>
<proteinExistence type="predicted"/>
<reference evidence="14" key="1">
    <citation type="submission" date="2019-08" db="EMBL/GenBank/DDBJ databases">
        <title>The improved chromosome-level genome for the pearl oyster Pinctada fucata martensii using PacBio sequencing and Hi-C.</title>
        <authorList>
            <person name="Zheng Z."/>
        </authorList>
    </citation>
    <scope>NUCLEOTIDE SEQUENCE</scope>
    <source>
        <strain evidence="14">ZZ-2019</strain>
        <tissue evidence="14">Adductor muscle</tissue>
    </source>
</reference>
<dbReference type="InterPro" id="IPR011333">
    <property type="entry name" value="SKP1/BTB/POZ_sf"/>
</dbReference>
<evidence type="ECO:0000259" key="12">
    <source>
        <dbReference type="PROSITE" id="PS50097"/>
    </source>
</evidence>
<dbReference type="GO" id="GO:0000978">
    <property type="term" value="F:RNA polymerase II cis-regulatory region sequence-specific DNA binding"/>
    <property type="evidence" value="ECO:0007669"/>
    <property type="project" value="TreeGrafter"/>
</dbReference>
<evidence type="ECO:0000313" key="15">
    <source>
        <dbReference type="Proteomes" id="UP001186944"/>
    </source>
</evidence>
<evidence type="ECO:0000256" key="11">
    <source>
        <dbReference type="SAM" id="MobiDB-lite"/>
    </source>
</evidence>
<dbReference type="SUPFAM" id="SSF54695">
    <property type="entry name" value="POZ domain"/>
    <property type="match status" value="1"/>
</dbReference>
<evidence type="ECO:0000313" key="14">
    <source>
        <dbReference type="EMBL" id="KAK3101786.1"/>
    </source>
</evidence>